<dbReference type="InterPro" id="IPR011971">
    <property type="entry name" value="CHP02284"/>
</dbReference>
<dbReference type="InterPro" id="IPR019052">
    <property type="entry name" value="DUF2383"/>
</dbReference>
<dbReference type="InterPro" id="IPR012347">
    <property type="entry name" value="Ferritin-like"/>
</dbReference>
<dbReference type="AlphaFoldDB" id="A0A7K3WSQ1"/>
<protein>
    <submittedName>
        <fullName evidence="2">PA2169 family four-helix-bundle protein</fullName>
    </submittedName>
</protein>
<dbReference type="EMBL" id="JAAGVY010000031">
    <property type="protein sequence ID" value="NEN24719.1"/>
    <property type="molecule type" value="Genomic_DNA"/>
</dbReference>
<organism evidence="2 3">
    <name type="scientific">Cryomorpha ignava</name>
    <dbReference type="NCBI Taxonomy" id="101383"/>
    <lineage>
        <taxon>Bacteria</taxon>
        <taxon>Pseudomonadati</taxon>
        <taxon>Bacteroidota</taxon>
        <taxon>Flavobacteriia</taxon>
        <taxon>Flavobacteriales</taxon>
        <taxon>Cryomorphaceae</taxon>
        <taxon>Cryomorpha</taxon>
    </lineage>
</organism>
<dbReference type="Pfam" id="PF09537">
    <property type="entry name" value="DUF2383"/>
    <property type="match status" value="1"/>
</dbReference>
<dbReference type="RefSeq" id="WP_163286112.1">
    <property type="nucleotide sequence ID" value="NZ_JAAGVY010000031.1"/>
</dbReference>
<evidence type="ECO:0000259" key="1">
    <source>
        <dbReference type="Pfam" id="PF09537"/>
    </source>
</evidence>
<name>A0A7K3WSQ1_9FLAO</name>
<dbReference type="InterPro" id="IPR009078">
    <property type="entry name" value="Ferritin-like_SF"/>
</dbReference>
<evidence type="ECO:0000313" key="2">
    <source>
        <dbReference type="EMBL" id="NEN24719.1"/>
    </source>
</evidence>
<evidence type="ECO:0000313" key="3">
    <source>
        <dbReference type="Proteomes" id="UP000486602"/>
    </source>
</evidence>
<accession>A0A7K3WSQ1</accession>
<sequence>MSNSELEKKLNHLIERNYDAEKGFNHVLEHIEHKGFYTLMEKSIGERYRFGHEIKAIMKDLGFTPDKGTSVEGDMHRAWMHFREIFSTNNDAAMLDEAIRGESHAEEAYKDVLKDTSLQPGHADILRNHLESIRASEKSLEILKRNVSATA</sequence>
<dbReference type="NCBIfam" id="TIGR02284">
    <property type="entry name" value="PA2169 family four-helix-bundle protein"/>
    <property type="match status" value="1"/>
</dbReference>
<keyword evidence="3" id="KW-1185">Reference proteome</keyword>
<comment type="caution">
    <text evidence="2">The sequence shown here is derived from an EMBL/GenBank/DDBJ whole genome shotgun (WGS) entry which is preliminary data.</text>
</comment>
<feature type="domain" description="DUF2383" evidence="1">
    <location>
        <begin position="7"/>
        <end position="115"/>
    </location>
</feature>
<reference evidence="2 3" key="1">
    <citation type="submission" date="2020-02" db="EMBL/GenBank/DDBJ databases">
        <title>Out from the shadows clarifying the taxonomy of the family Cryomorphaceae and related taxa by utilizing the GTDB taxonomic framework.</title>
        <authorList>
            <person name="Bowman J.P."/>
        </authorList>
    </citation>
    <scope>NUCLEOTIDE SEQUENCE [LARGE SCALE GENOMIC DNA]</scope>
    <source>
        <strain evidence="2 3">QSSC 1-22</strain>
    </source>
</reference>
<dbReference type="SUPFAM" id="SSF47240">
    <property type="entry name" value="Ferritin-like"/>
    <property type="match status" value="1"/>
</dbReference>
<dbReference type="Gene3D" id="1.20.1260.10">
    <property type="match status" value="1"/>
</dbReference>
<gene>
    <name evidence="2" type="ORF">G3O08_14525</name>
</gene>
<proteinExistence type="predicted"/>
<dbReference type="Proteomes" id="UP000486602">
    <property type="component" value="Unassembled WGS sequence"/>
</dbReference>